<keyword evidence="1" id="KW-1185">Reference proteome</keyword>
<dbReference type="AlphaFoldDB" id="A0A6P8I4Q0"/>
<organism evidence="1 2">
    <name type="scientific">Actinia tenebrosa</name>
    <name type="common">Australian red waratah sea anemone</name>
    <dbReference type="NCBI Taxonomy" id="6105"/>
    <lineage>
        <taxon>Eukaryota</taxon>
        <taxon>Metazoa</taxon>
        <taxon>Cnidaria</taxon>
        <taxon>Anthozoa</taxon>
        <taxon>Hexacorallia</taxon>
        <taxon>Actiniaria</taxon>
        <taxon>Actiniidae</taxon>
        <taxon>Actinia</taxon>
    </lineage>
</organism>
<reference evidence="2" key="1">
    <citation type="submission" date="2025-08" db="UniProtKB">
        <authorList>
            <consortium name="RefSeq"/>
        </authorList>
    </citation>
    <scope>IDENTIFICATION</scope>
    <source>
        <tissue evidence="2">Tentacle</tissue>
    </source>
</reference>
<evidence type="ECO:0000313" key="2">
    <source>
        <dbReference type="RefSeq" id="XP_031559775.1"/>
    </source>
</evidence>
<dbReference type="KEGG" id="aten:116295956"/>
<evidence type="ECO:0000313" key="1">
    <source>
        <dbReference type="Proteomes" id="UP000515163"/>
    </source>
</evidence>
<dbReference type="PANTHER" id="PTHR33361:SF2">
    <property type="entry name" value="DUF885 DOMAIN-CONTAINING PROTEIN"/>
    <property type="match status" value="1"/>
</dbReference>
<dbReference type="InParanoid" id="A0A6P8I4Q0"/>
<dbReference type="PANTHER" id="PTHR33361">
    <property type="entry name" value="GLR0591 PROTEIN"/>
    <property type="match status" value="1"/>
</dbReference>
<proteinExistence type="predicted"/>
<dbReference type="Proteomes" id="UP000515163">
    <property type="component" value="Unplaced"/>
</dbReference>
<name>A0A6P8I4Q0_ACTTE</name>
<dbReference type="InterPro" id="IPR010281">
    <property type="entry name" value="DUF885"/>
</dbReference>
<accession>A0A6P8I4Q0</accession>
<dbReference type="OrthoDB" id="5986303at2759"/>
<sequence>MLKWQVWRALRLIVDTGLHYKGFSRQKALDLFAEYAWDTSDGAQKEVTRYQSDPGQATAYMIGQLHIMSLRDYAKQKLNDKFNLKDFHFYLLSQGSSPLSYLKDSIYKYVDCTLNMGKGDGCKDVLYPVAKEPVTTARRQGIVGDVDWTHNPPRRPLPKNYF</sequence>
<dbReference type="Pfam" id="PF05960">
    <property type="entry name" value="DUF885"/>
    <property type="match status" value="1"/>
</dbReference>
<gene>
    <name evidence="2" type="primary">LOC116295956</name>
</gene>
<dbReference type="RefSeq" id="XP_031559775.1">
    <property type="nucleotide sequence ID" value="XM_031703915.1"/>
</dbReference>
<feature type="unsure residue" description="D or N" evidence="2">
    <location>
        <position position="145"/>
    </location>
</feature>
<protein>
    <submittedName>
        <fullName evidence="2">Uncharacterized protein LOC116295956</fullName>
    </submittedName>
</protein>